<gene>
    <name evidence="6" type="ORF">HMPREF9997_02127</name>
</gene>
<evidence type="ECO:0000313" key="7">
    <source>
        <dbReference type="Proteomes" id="UP000010445"/>
    </source>
</evidence>
<evidence type="ECO:0000256" key="4">
    <source>
        <dbReference type="ARBA" id="ARBA00023136"/>
    </source>
</evidence>
<protein>
    <recommendedName>
        <fullName evidence="8">Isoprenylcysteine carboxyl methyltransferase family protein</fullName>
    </recommendedName>
</protein>
<feature type="transmembrane region" description="Helical" evidence="5">
    <location>
        <begin position="6"/>
        <end position="23"/>
    </location>
</feature>
<evidence type="ECO:0000256" key="2">
    <source>
        <dbReference type="ARBA" id="ARBA00022692"/>
    </source>
</evidence>
<evidence type="ECO:0000256" key="3">
    <source>
        <dbReference type="ARBA" id="ARBA00022989"/>
    </source>
</evidence>
<dbReference type="Pfam" id="PF04191">
    <property type="entry name" value="PEMT"/>
    <property type="match status" value="1"/>
</dbReference>
<dbReference type="PANTHER" id="PTHR12714">
    <property type="entry name" value="PROTEIN-S ISOPRENYLCYSTEINE O-METHYLTRANSFERASE"/>
    <property type="match status" value="1"/>
</dbReference>
<dbReference type="STRING" id="1035195.HMPREF9997_02127"/>
<dbReference type="GO" id="GO:0012505">
    <property type="term" value="C:endomembrane system"/>
    <property type="evidence" value="ECO:0007669"/>
    <property type="project" value="UniProtKB-SubCell"/>
</dbReference>
<accession>L1MD84</accession>
<evidence type="ECO:0000256" key="1">
    <source>
        <dbReference type="ARBA" id="ARBA00004127"/>
    </source>
</evidence>
<dbReference type="Gene3D" id="1.20.120.1630">
    <property type="match status" value="1"/>
</dbReference>
<reference evidence="6 7" key="1">
    <citation type="submission" date="2012-05" db="EMBL/GenBank/DDBJ databases">
        <authorList>
            <person name="Weinstock G."/>
            <person name="Sodergren E."/>
            <person name="Lobos E.A."/>
            <person name="Fulton L."/>
            <person name="Fulton R."/>
            <person name="Courtney L."/>
            <person name="Fronick C."/>
            <person name="O'Laughlin M."/>
            <person name="Godfrey J."/>
            <person name="Wilson R.M."/>
            <person name="Miner T."/>
            <person name="Farmer C."/>
            <person name="Delehaunty K."/>
            <person name="Cordes M."/>
            <person name="Minx P."/>
            <person name="Tomlinson C."/>
            <person name="Chen J."/>
            <person name="Wollam A."/>
            <person name="Pepin K.H."/>
            <person name="Bhonagiri V."/>
            <person name="Zhang X."/>
            <person name="Suruliraj S."/>
            <person name="Warren W."/>
            <person name="Mitreva M."/>
            <person name="Mardis E.R."/>
            <person name="Wilson R.K."/>
        </authorList>
    </citation>
    <scope>NUCLEOTIDE SEQUENCE [LARGE SCALE GENOMIC DNA]</scope>
    <source>
        <strain evidence="6 7">F0235</strain>
    </source>
</reference>
<dbReference type="InterPro" id="IPR007318">
    <property type="entry name" value="Phopholipid_MeTrfase"/>
</dbReference>
<dbReference type="eggNOG" id="COG2020">
    <property type="taxonomic scope" value="Bacteria"/>
</dbReference>
<dbReference type="PANTHER" id="PTHR12714:SF9">
    <property type="entry name" value="PROTEIN-S-ISOPRENYLCYSTEINE O-METHYLTRANSFERASE"/>
    <property type="match status" value="1"/>
</dbReference>
<evidence type="ECO:0000256" key="5">
    <source>
        <dbReference type="SAM" id="Phobius"/>
    </source>
</evidence>
<feature type="transmembrane region" description="Helical" evidence="5">
    <location>
        <begin position="93"/>
        <end position="114"/>
    </location>
</feature>
<keyword evidence="3 5" id="KW-1133">Transmembrane helix</keyword>
<dbReference type="GO" id="GO:0016740">
    <property type="term" value="F:transferase activity"/>
    <property type="evidence" value="ECO:0007669"/>
    <property type="project" value="UniProtKB-ARBA"/>
</dbReference>
<organism evidence="6 7">
    <name type="scientific">Corynebacterium durum F0235</name>
    <dbReference type="NCBI Taxonomy" id="1035195"/>
    <lineage>
        <taxon>Bacteria</taxon>
        <taxon>Bacillati</taxon>
        <taxon>Actinomycetota</taxon>
        <taxon>Actinomycetes</taxon>
        <taxon>Mycobacteriales</taxon>
        <taxon>Corynebacteriaceae</taxon>
        <taxon>Corynebacterium</taxon>
    </lineage>
</organism>
<dbReference type="Proteomes" id="UP000010445">
    <property type="component" value="Unassembled WGS sequence"/>
</dbReference>
<evidence type="ECO:0008006" key="8">
    <source>
        <dbReference type="Google" id="ProtNLM"/>
    </source>
</evidence>
<dbReference type="EMBL" id="AMEM01000034">
    <property type="protein sequence ID" value="EKX88901.1"/>
    <property type="molecule type" value="Genomic_DNA"/>
</dbReference>
<keyword evidence="2 5" id="KW-0812">Transmembrane</keyword>
<dbReference type="HOGENOM" id="CLU_065200_4_2_11"/>
<dbReference type="PATRIC" id="fig|1035195.3.peg.1905"/>
<dbReference type="AlphaFoldDB" id="L1MD84"/>
<dbReference type="OrthoDB" id="941586at2"/>
<comment type="caution">
    <text evidence="6">The sequence shown here is derived from an EMBL/GenBank/DDBJ whole genome shotgun (WGS) entry which is preliminary data.</text>
</comment>
<evidence type="ECO:0000313" key="6">
    <source>
        <dbReference type="EMBL" id="EKX88901.1"/>
    </source>
</evidence>
<keyword evidence="4 5" id="KW-0472">Membrane</keyword>
<sequence length="149" mass="16050">MDNFRIPPAVIALGAAILQLLFGRKAKGTLLSRGAALGLASASTLMGVSAVAKFRAEATTVDPMNVSAAATVVQSGPFRLTRNPMYVGTAGMLFAHALWRKSLLAVVPAVIYIAMIDRFQIPAEEAVLKEKFGATYEDYAQRVPRWVLR</sequence>
<proteinExistence type="predicted"/>
<dbReference type="RefSeq" id="WP_006061551.1">
    <property type="nucleotide sequence ID" value="NZ_KB290820.1"/>
</dbReference>
<keyword evidence="7" id="KW-1185">Reference proteome</keyword>
<feature type="transmembrane region" description="Helical" evidence="5">
    <location>
        <begin position="35"/>
        <end position="54"/>
    </location>
</feature>
<comment type="subcellular location">
    <subcellularLocation>
        <location evidence="1">Endomembrane system</location>
        <topology evidence="1">Multi-pass membrane protein</topology>
    </subcellularLocation>
</comment>
<name>L1MD84_9CORY</name>